<comment type="caution">
    <text evidence="3">The sequence shown here is derived from an EMBL/GenBank/DDBJ whole genome shotgun (WGS) entry which is preliminary data.</text>
</comment>
<evidence type="ECO:0000256" key="1">
    <source>
        <dbReference type="SAM" id="SignalP"/>
    </source>
</evidence>
<dbReference type="Gene3D" id="3.30.70.100">
    <property type="match status" value="1"/>
</dbReference>
<evidence type="ECO:0000259" key="2">
    <source>
        <dbReference type="PROSITE" id="PS50846"/>
    </source>
</evidence>
<organism evidence="3">
    <name type="scientific">Schlesneria paludicola</name>
    <dbReference type="NCBI Taxonomy" id="360056"/>
    <lineage>
        <taxon>Bacteria</taxon>
        <taxon>Pseudomonadati</taxon>
        <taxon>Planctomycetota</taxon>
        <taxon>Planctomycetia</taxon>
        <taxon>Planctomycetales</taxon>
        <taxon>Planctomycetaceae</taxon>
        <taxon>Schlesneria</taxon>
    </lineage>
</organism>
<dbReference type="SUPFAM" id="SSF55008">
    <property type="entry name" value="HMA, heavy metal-associated domain"/>
    <property type="match status" value="1"/>
</dbReference>
<dbReference type="EMBL" id="DSOK01000134">
    <property type="protein sequence ID" value="HEN14709.1"/>
    <property type="molecule type" value="Genomic_DNA"/>
</dbReference>
<sequence>MTRFLGILSATAVMLFVFAMPAAADTKVVVKKTHICCPRCEKVVGDVLKKAGVEGSASKDDGSIQFTAKDDPAAQKVLDELAAAGFHGTVDHEKLKIKDDSGAKAGKVTSLKVKGLHNCCGQCNTAIKKAVKAVAGVESDDAKVNSAEMTVQGSFDAAELIKALNAAGFHAKVAE</sequence>
<feature type="domain" description="HMA" evidence="2">
    <location>
        <begin position="107"/>
        <end position="172"/>
    </location>
</feature>
<dbReference type="GO" id="GO:0046872">
    <property type="term" value="F:metal ion binding"/>
    <property type="evidence" value="ECO:0007669"/>
    <property type="project" value="InterPro"/>
</dbReference>
<dbReference type="Pfam" id="PF00403">
    <property type="entry name" value="HMA"/>
    <property type="match status" value="1"/>
</dbReference>
<dbReference type="AlphaFoldDB" id="A0A7C2NWP1"/>
<protein>
    <recommendedName>
        <fullName evidence="2">HMA domain-containing protein</fullName>
    </recommendedName>
</protein>
<gene>
    <name evidence="3" type="ORF">ENQ76_04475</name>
</gene>
<dbReference type="CDD" id="cd00371">
    <property type="entry name" value="HMA"/>
    <property type="match status" value="1"/>
</dbReference>
<reference evidence="3" key="1">
    <citation type="journal article" date="2020" name="mSystems">
        <title>Genome- and Community-Level Interaction Insights into Carbon Utilization and Element Cycling Functions of Hydrothermarchaeota in Hydrothermal Sediment.</title>
        <authorList>
            <person name="Zhou Z."/>
            <person name="Liu Y."/>
            <person name="Xu W."/>
            <person name="Pan J."/>
            <person name="Luo Z.H."/>
            <person name="Li M."/>
        </authorList>
    </citation>
    <scope>NUCLEOTIDE SEQUENCE [LARGE SCALE GENOMIC DNA]</scope>
    <source>
        <strain evidence="3">SpSt-339</strain>
    </source>
</reference>
<feature type="chain" id="PRO_5028184461" description="HMA domain-containing protein" evidence="1">
    <location>
        <begin position="25"/>
        <end position="175"/>
    </location>
</feature>
<dbReference type="InterPro" id="IPR036163">
    <property type="entry name" value="HMA_dom_sf"/>
</dbReference>
<feature type="signal peptide" evidence="1">
    <location>
        <begin position="1"/>
        <end position="24"/>
    </location>
</feature>
<dbReference type="InterPro" id="IPR006121">
    <property type="entry name" value="HMA_dom"/>
</dbReference>
<dbReference type="PROSITE" id="PS50846">
    <property type="entry name" value="HMA_2"/>
    <property type="match status" value="1"/>
</dbReference>
<proteinExistence type="predicted"/>
<accession>A0A7C2NWP1</accession>
<keyword evidence="1" id="KW-0732">Signal</keyword>
<evidence type="ECO:0000313" key="3">
    <source>
        <dbReference type="EMBL" id="HEN14709.1"/>
    </source>
</evidence>
<name>A0A7C2NWP1_9PLAN</name>